<reference evidence="2" key="1">
    <citation type="submission" date="2016-10" db="EMBL/GenBank/DDBJ databases">
        <authorList>
            <person name="Varghese N."/>
            <person name="Submissions S."/>
        </authorList>
    </citation>
    <scope>NUCLEOTIDE SEQUENCE [LARGE SCALE GENOMIC DNA]</scope>
    <source>
        <strain evidence="2">DSM 16858</strain>
    </source>
</reference>
<dbReference type="AlphaFoldDB" id="A0A1I0EUZ7"/>
<sequence>MAHVAASEALKKEVPRYASIDEVLGDSRGRFFGAGFRQVRQNILDVRIDARAKTVHASTHIVYPPTWSKKNRALQPHLSSIDAFMVGSQLCEMYLREAYGIGARASRQMWIRRCVLKAGNVPTLELEAVPALCTLLKTERSEDSLCGYLSSFTGRIGSMGVEFVIDHPLIDAKDGVTVQYENATDLLGPPSQRYYGSAYTETSVLMQDVELDPVANSARSRLGLENPSQLQNLEGMGAAYVPFVSALNGIISVAQLSQALMYHYDGISREASNNLWMRKIVISSPLPVTPSRSMRVETWCNKTSLLPIKDTLWRSSSFIVVLPGHYGEYSLAHQLPSDSQ</sequence>
<dbReference type="RefSeq" id="WP_093517612.1">
    <property type="nucleotide sequence ID" value="NZ_FOIJ01000003.1"/>
</dbReference>
<name>A0A1I0EUZ7_9BACT</name>
<dbReference type="Pfam" id="PF05655">
    <property type="entry name" value="AvrD"/>
    <property type="match status" value="1"/>
</dbReference>
<evidence type="ECO:0000313" key="2">
    <source>
        <dbReference type="Proteomes" id="UP000199181"/>
    </source>
</evidence>
<dbReference type="EMBL" id="FOIJ01000003">
    <property type="protein sequence ID" value="SET49419.1"/>
    <property type="molecule type" value="Genomic_DNA"/>
</dbReference>
<evidence type="ECO:0000313" key="1">
    <source>
        <dbReference type="EMBL" id="SET49419.1"/>
    </source>
</evidence>
<protein>
    <submittedName>
        <fullName evidence="1">Avirulence D protein (AvrD)</fullName>
    </submittedName>
</protein>
<dbReference type="Proteomes" id="UP000199181">
    <property type="component" value="Unassembled WGS sequence"/>
</dbReference>
<dbReference type="InterPro" id="IPR008799">
    <property type="entry name" value="Pseudomon_AvrD"/>
</dbReference>
<proteinExistence type="predicted"/>
<organism evidence="1 2">
    <name type="scientific">Stigmatella erecta</name>
    <dbReference type="NCBI Taxonomy" id="83460"/>
    <lineage>
        <taxon>Bacteria</taxon>
        <taxon>Pseudomonadati</taxon>
        <taxon>Myxococcota</taxon>
        <taxon>Myxococcia</taxon>
        <taxon>Myxococcales</taxon>
        <taxon>Cystobacterineae</taxon>
        <taxon>Archangiaceae</taxon>
        <taxon>Stigmatella</taxon>
    </lineage>
</organism>
<keyword evidence="2" id="KW-1185">Reference proteome</keyword>
<accession>A0A1I0EUZ7</accession>
<gene>
    <name evidence="1" type="ORF">SAMN05443639_103147</name>
</gene>